<reference evidence="2" key="1">
    <citation type="submission" date="2019-11" db="EMBL/GenBank/DDBJ databases">
        <authorList>
            <person name="Li J."/>
        </authorList>
    </citation>
    <scope>NUCLEOTIDE SEQUENCE</scope>
    <source>
        <strain evidence="2">B6B</strain>
    </source>
</reference>
<evidence type="ECO:0000313" key="2">
    <source>
        <dbReference type="EMBL" id="MRH44099.1"/>
    </source>
</evidence>
<dbReference type="InterPro" id="IPR016181">
    <property type="entry name" value="Acyl_CoA_acyltransferase"/>
</dbReference>
<accession>A0A6A8DK12</accession>
<dbReference type="Gene3D" id="3.40.630.30">
    <property type="match status" value="1"/>
</dbReference>
<dbReference type="PROSITE" id="PS51186">
    <property type="entry name" value="GNAT"/>
    <property type="match status" value="1"/>
</dbReference>
<dbReference type="PANTHER" id="PTHR43617:SF30">
    <property type="entry name" value="HISTONE ACETYLTRANSFERASE"/>
    <property type="match status" value="1"/>
</dbReference>
<dbReference type="RefSeq" id="WP_153737718.1">
    <property type="nucleotide sequence ID" value="NZ_WJNG01000014.1"/>
</dbReference>
<proteinExistence type="predicted"/>
<dbReference type="InterPro" id="IPR000182">
    <property type="entry name" value="GNAT_dom"/>
</dbReference>
<dbReference type="Proteomes" id="UP000799092">
    <property type="component" value="Unassembled WGS sequence"/>
</dbReference>
<dbReference type="AlphaFoldDB" id="A0A6A8DK12"/>
<keyword evidence="2" id="KW-0808">Transferase</keyword>
<keyword evidence="3" id="KW-1185">Reference proteome</keyword>
<dbReference type="EMBL" id="WJNG01000014">
    <property type="protein sequence ID" value="MRH44099.1"/>
    <property type="molecule type" value="Genomic_DNA"/>
</dbReference>
<dbReference type="GO" id="GO:0016747">
    <property type="term" value="F:acyltransferase activity, transferring groups other than amino-acyl groups"/>
    <property type="evidence" value="ECO:0007669"/>
    <property type="project" value="InterPro"/>
</dbReference>
<organism evidence="2 3">
    <name type="scientific">Aquibacillus halophilus</name>
    <dbReference type="NCBI Taxonomy" id="930132"/>
    <lineage>
        <taxon>Bacteria</taxon>
        <taxon>Bacillati</taxon>
        <taxon>Bacillota</taxon>
        <taxon>Bacilli</taxon>
        <taxon>Bacillales</taxon>
        <taxon>Bacillaceae</taxon>
        <taxon>Aquibacillus</taxon>
    </lineage>
</organism>
<gene>
    <name evidence="2" type="ORF">GH741_15770</name>
</gene>
<dbReference type="SUPFAM" id="SSF55729">
    <property type="entry name" value="Acyl-CoA N-acyltransferases (Nat)"/>
    <property type="match status" value="1"/>
</dbReference>
<sequence length="177" mass="20376">MYHIRKAALEDAEKIAEVHVQSWKSTYSELINEQDLSNITFENRKILWETILQLPMKGQVALVLHDDDNNIVGFISGGKERTKRFSYDGEIYAIYLLEGYQRKGLGSILLDAFAKEMKNEGYDSILIWVLTQNPSSQFYTNYGAEQVDEEETTIGKGTYQETAYGWQLIDELIAKFN</sequence>
<comment type="caution">
    <text evidence="2">The sequence shown here is derived from an EMBL/GenBank/DDBJ whole genome shotgun (WGS) entry which is preliminary data.</text>
</comment>
<evidence type="ECO:0000259" key="1">
    <source>
        <dbReference type="PROSITE" id="PS51186"/>
    </source>
</evidence>
<dbReference type="Pfam" id="PF00583">
    <property type="entry name" value="Acetyltransf_1"/>
    <property type="match status" value="1"/>
</dbReference>
<dbReference type="PANTHER" id="PTHR43617">
    <property type="entry name" value="L-AMINO ACID N-ACETYLTRANSFERASE"/>
    <property type="match status" value="1"/>
</dbReference>
<evidence type="ECO:0000313" key="3">
    <source>
        <dbReference type="Proteomes" id="UP000799092"/>
    </source>
</evidence>
<dbReference type="InterPro" id="IPR050276">
    <property type="entry name" value="MshD_Acetyltransferase"/>
</dbReference>
<dbReference type="OrthoDB" id="5292888at2"/>
<feature type="domain" description="N-acetyltransferase" evidence="1">
    <location>
        <begin position="2"/>
        <end position="171"/>
    </location>
</feature>
<protein>
    <submittedName>
        <fullName evidence="2">GNAT family N-acetyltransferase</fullName>
    </submittedName>
</protein>
<name>A0A6A8DK12_9BACI</name>
<dbReference type="CDD" id="cd04301">
    <property type="entry name" value="NAT_SF"/>
    <property type="match status" value="1"/>
</dbReference>